<dbReference type="InterPro" id="IPR013328">
    <property type="entry name" value="6PGD_dom2"/>
</dbReference>
<evidence type="ECO:0000259" key="5">
    <source>
        <dbReference type="Pfam" id="PF03446"/>
    </source>
</evidence>
<dbReference type="InterPro" id="IPR036291">
    <property type="entry name" value="NAD(P)-bd_dom_sf"/>
</dbReference>
<comment type="similarity">
    <text evidence="1">Belongs to the HIBADH-related family.</text>
</comment>
<dbReference type="InterPro" id="IPR029154">
    <property type="entry name" value="HIBADH-like_NADP-bd"/>
</dbReference>
<dbReference type="InterPro" id="IPR015815">
    <property type="entry name" value="HIBADH-related"/>
</dbReference>
<dbReference type="EMBL" id="CSTD01000002">
    <property type="protein sequence ID" value="CPR11434.1"/>
    <property type="molecule type" value="Genomic_DNA"/>
</dbReference>
<feature type="domain" description="6-phosphogluconate dehydrogenase NADP-binding" evidence="5">
    <location>
        <begin position="1"/>
        <end position="144"/>
    </location>
</feature>
<organism evidence="7 8">
    <name type="scientific">Mycobacterium bohemicum DSM 44277</name>
    <dbReference type="NCBI Taxonomy" id="1236609"/>
    <lineage>
        <taxon>Bacteria</taxon>
        <taxon>Bacillati</taxon>
        <taxon>Actinomycetota</taxon>
        <taxon>Actinomycetes</taxon>
        <taxon>Mycobacteriales</taxon>
        <taxon>Mycobacteriaceae</taxon>
        <taxon>Mycobacterium</taxon>
    </lineage>
</organism>
<evidence type="ECO:0000256" key="4">
    <source>
        <dbReference type="PIRSR" id="PIRSR000103-1"/>
    </source>
</evidence>
<accession>A0A0U0WA07</accession>
<protein>
    <submittedName>
        <fullName evidence="7">6-phosphogluconate dehydrogenase</fullName>
    </submittedName>
</protein>
<dbReference type="SUPFAM" id="SSF51735">
    <property type="entry name" value="NAD(P)-binding Rossmann-fold domains"/>
    <property type="match status" value="1"/>
</dbReference>
<dbReference type="Pfam" id="PF14833">
    <property type="entry name" value="NAD_binding_11"/>
    <property type="match status" value="1"/>
</dbReference>
<reference evidence="7 8" key="1">
    <citation type="submission" date="2015-03" db="EMBL/GenBank/DDBJ databases">
        <authorList>
            <person name="Murphy D."/>
        </authorList>
    </citation>
    <scope>NUCLEOTIDE SEQUENCE [LARGE SCALE GENOMIC DNA]</scope>
    <source>
        <strain evidence="7 8">DSM 44277</strain>
    </source>
</reference>
<keyword evidence="2" id="KW-0560">Oxidoreductase</keyword>
<sequence>MVSRLLAAGHEVRAVGRTAEKRGQLAQLGAIPVAQVDEAGSQAGIVIVCVFTDDQVRQVCLGGELPGCMPPGSALVVHTTASPATIDAIAARADGIDVVDAAVSGGPHDVAAGTLTLFVGGSDDAVARVRPVLSCYGDPVLHVGPRGVGLKVKLVNNALFAGQLGLLAEAVRLGKRLGVPESALLAALPHGSATSRVLHLVAARESVESFIETTGDFVGKDVAVVRRVAAELGGDLGALDDVIGAIDVAGRV</sequence>
<gene>
    <name evidence="7" type="ORF">BN971_02720</name>
</gene>
<dbReference type="GO" id="GO:0016491">
    <property type="term" value="F:oxidoreductase activity"/>
    <property type="evidence" value="ECO:0007669"/>
    <property type="project" value="UniProtKB-KW"/>
</dbReference>
<evidence type="ECO:0000313" key="8">
    <source>
        <dbReference type="Proteomes" id="UP000198875"/>
    </source>
</evidence>
<dbReference type="GO" id="GO:0050661">
    <property type="term" value="F:NADP binding"/>
    <property type="evidence" value="ECO:0007669"/>
    <property type="project" value="InterPro"/>
</dbReference>
<dbReference type="Gene3D" id="3.40.50.720">
    <property type="entry name" value="NAD(P)-binding Rossmann-like Domain"/>
    <property type="match status" value="1"/>
</dbReference>
<feature type="domain" description="3-hydroxyisobutyrate dehydrogenase-like NAD-binding" evidence="6">
    <location>
        <begin position="147"/>
        <end position="235"/>
    </location>
</feature>
<dbReference type="PANTHER" id="PTHR43060:SF15">
    <property type="entry name" value="3-HYDROXYISOBUTYRATE DEHYDROGENASE-LIKE 1, MITOCHONDRIAL-RELATED"/>
    <property type="match status" value="1"/>
</dbReference>
<evidence type="ECO:0000256" key="2">
    <source>
        <dbReference type="ARBA" id="ARBA00023002"/>
    </source>
</evidence>
<proteinExistence type="inferred from homology"/>
<dbReference type="Pfam" id="PF03446">
    <property type="entry name" value="NAD_binding_2"/>
    <property type="match status" value="1"/>
</dbReference>
<evidence type="ECO:0000313" key="7">
    <source>
        <dbReference type="EMBL" id="CPR11434.1"/>
    </source>
</evidence>
<dbReference type="Gene3D" id="1.10.1040.10">
    <property type="entry name" value="N-(1-d-carboxylethyl)-l-norvaline Dehydrogenase, domain 2"/>
    <property type="match status" value="1"/>
</dbReference>
<name>A0A0U0WA07_MYCBE</name>
<dbReference type="PANTHER" id="PTHR43060">
    <property type="entry name" value="3-HYDROXYISOBUTYRATE DEHYDROGENASE-LIKE 1, MITOCHONDRIAL-RELATED"/>
    <property type="match status" value="1"/>
</dbReference>
<dbReference type="Proteomes" id="UP000198875">
    <property type="component" value="Unassembled WGS sequence"/>
</dbReference>
<dbReference type="SUPFAM" id="SSF48179">
    <property type="entry name" value="6-phosphogluconate dehydrogenase C-terminal domain-like"/>
    <property type="match status" value="1"/>
</dbReference>
<evidence type="ECO:0000256" key="1">
    <source>
        <dbReference type="ARBA" id="ARBA00009080"/>
    </source>
</evidence>
<evidence type="ECO:0000259" key="6">
    <source>
        <dbReference type="Pfam" id="PF14833"/>
    </source>
</evidence>
<dbReference type="InterPro" id="IPR008927">
    <property type="entry name" value="6-PGluconate_DH-like_C_sf"/>
</dbReference>
<dbReference type="AlphaFoldDB" id="A0A0U0WA07"/>
<evidence type="ECO:0000256" key="3">
    <source>
        <dbReference type="ARBA" id="ARBA00023027"/>
    </source>
</evidence>
<dbReference type="InterPro" id="IPR006115">
    <property type="entry name" value="6PGDH_NADP-bd"/>
</dbReference>
<keyword evidence="3" id="KW-0520">NAD</keyword>
<dbReference type="PIRSF" id="PIRSF000103">
    <property type="entry name" value="HIBADH"/>
    <property type="match status" value="1"/>
</dbReference>
<feature type="active site" evidence="4">
    <location>
        <position position="153"/>
    </location>
</feature>
<dbReference type="GO" id="GO:0051287">
    <property type="term" value="F:NAD binding"/>
    <property type="evidence" value="ECO:0007669"/>
    <property type="project" value="InterPro"/>
</dbReference>